<evidence type="ECO:0000313" key="2">
    <source>
        <dbReference type="Proteomes" id="UP000887575"/>
    </source>
</evidence>
<organism evidence="2 3">
    <name type="scientific">Mesorhabditis belari</name>
    <dbReference type="NCBI Taxonomy" id="2138241"/>
    <lineage>
        <taxon>Eukaryota</taxon>
        <taxon>Metazoa</taxon>
        <taxon>Ecdysozoa</taxon>
        <taxon>Nematoda</taxon>
        <taxon>Chromadorea</taxon>
        <taxon>Rhabditida</taxon>
        <taxon>Rhabditina</taxon>
        <taxon>Rhabditomorpha</taxon>
        <taxon>Rhabditoidea</taxon>
        <taxon>Rhabditidae</taxon>
        <taxon>Mesorhabditinae</taxon>
        <taxon>Mesorhabditis</taxon>
    </lineage>
</organism>
<proteinExistence type="predicted"/>
<dbReference type="Proteomes" id="UP000887575">
    <property type="component" value="Unassembled WGS sequence"/>
</dbReference>
<keyword evidence="2" id="KW-1185">Reference proteome</keyword>
<protein>
    <submittedName>
        <fullName evidence="3">Uncharacterized protein</fullName>
    </submittedName>
</protein>
<accession>A0AAF3FRJ5</accession>
<evidence type="ECO:0000256" key="1">
    <source>
        <dbReference type="SAM" id="MobiDB-lite"/>
    </source>
</evidence>
<dbReference type="WBParaSite" id="MBELARI_LOCUS9840">
    <property type="protein sequence ID" value="MBELARI_LOCUS9840"/>
    <property type="gene ID" value="MBELARI_LOCUS9840"/>
</dbReference>
<sequence>MVSSTTTSPRLTEEYDRDIIEEEIADASSNPADTWISPGNLIWGAYQKYLVQHGFLQPRGERELGGPKPKRRAIAKLNV</sequence>
<name>A0AAF3FRJ5_9BILA</name>
<feature type="compositionally biased region" description="Basic residues" evidence="1">
    <location>
        <begin position="68"/>
        <end position="79"/>
    </location>
</feature>
<dbReference type="AlphaFoldDB" id="A0AAF3FRJ5"/>
<feature type="region of interest" description="Disordered" evidence="1">
    <location>
        <begin position="59"/>
        <end position="79"/>
    </location>
</feature>
<evidence type="ECO:0000313" key="3">
    <source>
        <dbReference type="WBParaSite" id="MBELARI_LOCUS9840"/>
    </source>
</evidence>
<reference evidence="3" key="1">
    <citation type="submission" date="2024-02" db="UniProtKB">
        <authorList>
            <consortium name="WormBaseParasite"/>
        </authorList>
    </citation>
    <scope>IDENTIFICATION</scope>
</reference>